<evidence type="ECO:0000313" key="2">
    <source>
        <dbReference type="Proteomes" id="UP000321026"/>
    </source>
</evidence>
<gene>
    <name evidence="1" type="ORF">E6Q11_05740</name>
</gene>
<dbReference type="Proteomes" id="UP000321026">
    <property type="component" value="Unassembled WGS sequence"/>
</dbReference>
<organism evidence="1 2">
    <name type="scientific">Candidatus Dojkabacteria bacterium</name>
    <dbReference type="NCBI Taxonomy" id="2099670"/>
    <lineage>
        <taxon>Bacteria</taxon>
        <taxon>Candidatus Dojkabacteria</taxon>
    </lineage>
</organism>
<proteinExistence type="predicted"/>
<reference evidence="1 2" key="1">
    <citation type="submission" date="2018-09" db="EMBL/GenBank/DDBJ databases">
        <title>Metagenome Assembled Genomes from an Advanced Water Purification Facility.</title>
        <authorList>
            <person name="Stamps B.W."/>
            <person name="Spear J.R."/>
        </authorList>
    </citation>
    <scope>NUCLEOTIDE SEQUENCE [LARGE SCALE GENOMIC DNA]</scope>
    <source>
        <strain evidence="1">Bin_63_2</strain>
    </source>
</reference>
<protein>
    <submittedName>
        <fullName evidence="1">Uncharacterized protein</fullName>
    </submittedName>
</protein>
<accession>A0A5C7J369</accession>
<comment type="caution">
    <text evidence="1">The sequence shown here is derived from an EMBL/GenBank/DDBJ whole genome shotgun (WGS) entry which is preliminary data.</text>
</comment>
<evidence type="ECO:0000313" key="1">
    <source>
        <dbReference type="EMBL" id="TXG75957.1"/>
    </source>
</evidence>
<name>A0A5C7J369_9BACT</name>
<dbReference type="AlphaFoldDB" id="A0A5C7J369"/>
<dbReference type="EMBL" id="SSDS01000090">
    <property type="protein sequence ID" value="TXG75957.1"/>
    <property type="molecule type" value="Genomic_DNA"/>
</dbReference>
<sequence>MKKIPIPPRDPCSNPNPRFVELLEGGLLKLWNGRKGKYSSGDTKFICNTFHTEEGAYKLERLISVRLDYTVFDEWLRKHGRFTVKQTQEARRAWMLDMIQEFSPRNYIEAGG</sequence>